<dbReference type="SUPFAM" id="SSF56601">
    <property type="entry name" value="beta-lactamase/transpeptidase-like"/>
    <property type="match status" value="1"/>
</dbReference>
<evidence type="ECO:0000313" key="3">
    <source>
        <dbReference type="Proteomes" id="UP001208567"/>
    </source>
</evidence>
<comment type="caution">
    <text evidence="2">The sequence shown here is derived from an EMBL/GenBank/DDBJ whole genome shotgun (WGS) entry which is preliminary data.</text>
</comment>
<feature type="domain" description="Beta-lactamase class A catalytic" evidence="1">
    <location>
        <begin position="16"/>
        <end position="229"/>
    </location>
</feature>
<gene>
    <name evidence="2" type="ORF">bsdE14_34760</name>
</gene>
<keyword evidence="3" id="KW-1185">Reference proteome</keyword>
<sequence length="261" mass="30077">MKEIKRYLDNCIGEYSFYFEDILSGYTYSFNEKNIMPSASLIKLPIAISLMKEVELGKISLKDKVEISKEEMVDGSGIIHEFDERMYSINELLIAMLIQSDNTAANKLIELLGMNKINEYIKTMGLKDTVLKRKMMDYAAREKGLENLTTAYDMSSLFKALHNSTYLICENSKFLLDILKRQQIRDKIPFYMPMREWSNIANKTGTLDGIENDSSLITISKGNFVFTVMSKSLPNNVYGVVTISRVGKMMWDIIDRNWKKL</sequence>
<dbReference type="PANTHER" id="PTHR35333">
    <property type="entry name" value="BETA-LACTAMASE"/>
    <property type="match status" value="1"/>
</dbReference>
<dbReference type="Proteomes" id="UP001208567">
    <property type="component" value="Unassembled WGS sequence"/>
</dbReference>
<name>A0ABQ5NA35_9CLOT</name>
<dbReference type="PANTHER" id="PTHR35333:SF3">
    <property type="entry name" value="BETA-LACTAMASE-TYPE TRANSPEPTIDASE FOLD CONTAINING PROTEIN"/>
    <property type="match status" value="1"/>
</dbReference>
<protein>
    <submittedName>
        <fullName evidence="2">Serine hydrolase</fullName>
    </submittedName>
</protein>
<proteinExistence type="predicted"/>
<organism evidence="2 3">
    <name type="scientific">Clostridium omnivorum</name>
    <dbReference type="NCBI Taxonomy" id="1604902"/>
    <lineage>
        <taxon>Bacteria</taxon>
        <taxon>Bacillati</taxon>
        <taxon>Bacillota</taxon>
        <taxon>Clostridia</taxon>
        <taxon>Eubacteriales</taxon>
        <taxon>Clostridiaceae</taxon>
        <taxon>Clostridium</taxon>
    </lineage>
</organism>
<dbReference type="InterPro" id="IPR045155">
    <property type="entry name" value="Beta-lactam_cat"/>
</dbReference>
<accession>A0ABQ5NA35</accession>
<evidence type="ECO:0000313" key="2">
    <source>
        <dbReference type="EMBL" id="GLC32066.1"/>
    </source>
</evidence>
<dbReference type="EMBL" id="BRXR01000001">
    <property type="protein sequence ID" value="GLC32066.1"/>
    <property type="molecule type" value="Genomic_DNA"/>
</dbReference>
<dbReference type="Gene3D" id="3.40.710.10">
    <property type="entry name" value="DD-peptidase/beta-lactamase superfamily"/>
    <property type="match status" value="1"/>
</dbReference>
<evidence type="ECO:0000259" key="1">
    <source>
        <dbReference type="Pfam" id="PF13354"/>
    </source>
</evidence>
<dbReference type="Pfam" id="PF13354">
    <property type="entry name" value="Beta-lactamase2"/>
    <property type="match status" value="1"/>
</dbReference>
<dbReference type="InterPro" id="IPR012338">
    <property type="entry name" value="Beta-lactam/transpept-like"/>
</dbReference>
<dbReference type="GO" id="GO:0016787">
    <property type="term" value="F:hydrolase activity"/>
    <property type="evidence" value="ECO:0007669"/>
    <property type="project" value="UniProtKB-KW"/>
</dbReference>
<dbReference type="InterPro" id="IPR000871">
    <property type="entry name" value="Beta-lactam_class-A"/>
</dbReference>
<keyword evidence="2" id="KW-0378">Hydrolase</keyword>
<dbReference type="RefSeq" id="WP_264851376.1">
    <property type="nucleotide sequence ID" value="NZ_BRXR01000001.1"/>
</dbReference>
<reference evidence="2 3" key="1">
    <citation type="journal article" date="2024" name="Int. J. Syst. Evol. Microbiol.">
        <title>Clostridium omnivorum sp. nov., isolated from anoxic soil under the treatment of reductive soil disinfestation.</title>
        <authorList>
            <person name="Ueki A."/>
            <person name="Tonouchi A."/>
            <person name="Kaku N."/>
            <person name="Honma S."/>
            <person name="Ueki K."/>
        </authorList>
    </citation>
    <scope>NUCLEOTIDE SEQUENCE [LARGE SCALE GENOMIC DNA]</scope>
    <source>
        <strain evidence="2 3">E14</strain>
    </source>
</reference>